<dbReference type="InterPro" id="IPR039298">
    <property type="entry name" value="ACOT13"/>
</dbReference>
<dbReference type="Gene3D" id="3.10.129.10">
    <property type="entry name" value="Hotdog Thioesterase"/>
    <property type="match status" value="1"/>
</dbReference>
<accession>A0AAD7ZSH4</accession>
<organism evidence="4 5">
    <name type="scientific">Diploptera punctata</name>
    <name type="common">Pacific beetle cockroach</name>
    <dbReference type="NCBI Taxonomy" id="6984"/>
    <lineage>
        <taxon>Eukaryota</taxon>
        <taxon>Metazoa</taxon>
        <taxon>Ecdysozoa</taxon>
        <taxon>Arthropoda</taxon>
        <taxon>Hexapoda</taxon>
        <taxon>Insecta</taxon>
        <taxon>Pterygota</taxon>
        <taxon>Neoptera</taxon>
        <taxon>Polyneoptera</taxon>
        <taxon>Dictyoptera</taxon>
        <taxon>Blattodea</taxon>
        <taxon>Blaberoidea</taxon>
        <taxon>Blaberidae</taxon>
        <taxon>Diplopterinae</taxon>
        <taxon>Diploptera</taxon>
    </lineage>
</organism>
<dbReference type="NCBIfam" id="TIGR00369">
    <property type="entry name" value="unchar_dom_1"/>
    <property type="match status" value="1"/>
</dbReference>
<keyword evidence="2" id="KW-0378">Hydrolase</keyword>
<dbReference type="FunFam" id="3.10.129.10:FF:000033">
    <property type="entry name" value="acyl-coenzyme A thioesterase 13"/>
    <property type="match status" value="1"/>
</dbReference>
<reference evidence="4" key="1">
    <citation type="journal article" date="2023" name="IScience">
        <title>Live-bearing cockroach genome reveals convergent evolutionary mechanisms linked to viviparity in insects and beyond.</title>
        <authorList>
            <person name="Fouks B."/>
            <person name="Harrison M.C."/>
            <person name="Mikhailova A.A."/>
            <person name="Marchal E."/>
            <person name="English S."/>
            <person name="Carruthers M."/>
            <person name="Jennings E.C."/>
            <person name="Chiamaka E.L."/>
            <person name="Frigard R.A."/>
            <person name="Pippel M."/>
            <person name="Attardo G.M."/>
            <person name="Benoit J.B."/>
            <person name="Bornberg-Bauer E."/>
            <person name="Tobe S.S."/>
        </authorList>
    </citation>
    <scope>NUCLEOTIDE SEQUENCE</scope>
    <source>
        <strain evidence="4">Stay&amp;Tobe</strain>
    </source>
</reference>
<evidence type="ECO:0000313" key="5">
    <source>
        <dbReference type="Proteomes" id="UP001233999"/>
    </source>
</evidence>
<comment type="similarity">
    <text evidence="1">Belongs to the thioesterase PaaI family.</text>
</comment>
<reference evidence="4" key="2">
    <citation type="submission" date="2023-05" db="EMBL/GenBank/DDBJ databases">
        <authorList>
            <person name="Fouks B."/>
        </authorList>
    </citation>
    <scope>NUCLEOTIDE SEQUENCE</scope>
    <source>
        <strain evidence="4">Stay&amp;Tobe</strain>
        <tissue evidence="4">Testes</tissue>
    </source>
</reference>
<evidence type="ECO:0000313" key="4">
    <source>
        <dbReference type="EMBL" id="KAJ9586070.1"/>
    </source>
</evidence>
<sequence length="141" mass="15150">MSSNGLRTAQHAFKLFADSKYFDRVTNKVRIISGGNGRCSAELKVEPEHQNRMGTLHGGLTATLVDTLSTVALVTHEVGVPGVTVDLHISYLKAAKDGETVVIDCNTLKAGKTLAFLEVEIKKKETGELVAKGSHTKFIGN</sequence>
<dbReference type="InterPro" id="IPR006683">
    <property type="entry name" value="Thioestr_dom"/>
</dbReference>
<dbReference type="Proteomes" id="UP001233999">
    <property type="component" value="Unassembled WGS sequence"/>
</dbReference>
<dbReference type="EMBL" id="JASPKZ010007212">
    <property type="protein sequence ID" value="KAJ9586070.1"/>
    <property type="molecule type" value="Genomic_DNA"/>
</dbReference>
<dbReference type="PANTHER" id="PTHR21660:SF1">
    <property type="entry name" value="ACYL-COENZYME A THIOESTERASE 13"/>
    <property type="match status" value="1"/>
</dbReference>
<dbReference type="Pfam" id="PF03061">
    <property type="entry name" value="4HBT"/>
    <property type="match status" value="1"/>
</dbReference>
<feature type="domain" description="Thioesterase" evidence="3">
    <location>
        <begin position="53"/>
        <end position="128"/>
    </location>
</feature>
<evidence type="ECO:0000256" key="1">
    <source>
        <dbReference type="ARBA" id="ARBA00008324"/>
    </source>
</evidence>
<dbReference type="InterPro" id="IPR003736">
    <property type="entry name" value="PAAI_dom"/>
</dbReference>
<dbReference type="SUPFAM" id="SSF54637">
    <property type="entry name" value="Thioesterase/thiol ester dehydrase-isomerase"/>
    <property type="match status" value="1"/>
</dbReference>
<comment type="caution">
    <text evidence="4">The sequence shown here is derived from an EMBL/GenBank/DDBJ whole genome shotgun (WGS) entry which is preliminary data.</text>
</comment>
<keyword evidence="5" id="KW-1185">Reference proteome</keyword>
<dbReference type="PANTHER" id="PTHR21660">
    <property type="entry name" value="THIOESTERASE SUPERFAMILY MEMBER-RELATED"/>
    <property type="match status" value="1"/>
</dbReference>
<dbReference type="GO" id="GO:0047617">
    <property type="term" value="F:fatty acyl-CoA hydrolase activity"/>
    <property type="evidence" value="ECO:0007669"/>
    <property type="project" value="InterPro"/>
</dbReference>
<protein>
    <recommendedName>
        <fullName evidence="3">Thioesterase domain-containing protein</fullName>
    </recommendedName>
</protein>
<evidence type="ECO:0000256" key="2">
    <source>
        <dbReference type="ARBA" id="ARBA00022801"/>
    </source>
</evidence>
<dbReference type="InterPro" id="IPR029069">
    <property type="entry name" value="HotDog_dom_sf"/>
</dbReference>
<dbReference type="AlphaFoldDB" id="A0AAD7ZSH4"/>
<proteinExistence type="inferred from homology"/>
<gene>
    <name evidence="4" type="ORF">L9F63_020267</name>
</gene>
<dbReference type="CDD" id="cd03443">
    <property type="entry name" value="PaaI_thioesterase"/>
    <property type="match status" value="1"/>
</dbReference>
<evidence type="ECO:0000259" key="3">
    <source>
        <dbReference type="Pfam" id="PF03061"/>
    </source>
</evidence>
<name>A0AAD7ZSH4_DIPPU</name>